<dbReference type="AlphaFoldDB" id="A0A2D1TWX9"/>
<accession>A0A2D1TWX9</accession>
<protein>
    <recommendedName>
        <fullName evidence="3">FHA domain-containing protein</fullName>
    </recommendedName>
</protein>
<dbReference type="Proteomes" id="UP000225608">
    <property type="component" value="Chromosome"/>
</dbReference>
<name>A0A2D1TWX9_9ACTN</name>
<dbReference type="RefSeq" id="WP_099431980.1">
    <property type="nucleotide sequence ID" value="NZ_CP024160.1"/>
</dbReference>
<dbReference type="Gene3D" id="2.60.200.20">
    <property type="match status" value="1"/>
</dbReference>
<gene>
    <name evidence="1" type="ORF">CSV91_04585</name>
</gene>
<evidence type="ECO:0000313" key="1">
    <source>
        <dbReference type="EMBL" id="ATP53872.1"/>
    </source>
</evidence>
<dbReference type="InterPro" id="IPR008984">
    <property type="entry name" value="SMAD_FHA_dom_sf"/>
</dbReference>
<organism evidence="1 2">
    <name type="scientific">Collinsella aerofaciens</name>
    <dbReference type="NCBI Taxonomy" id="74426"/>
    <lineage>
        <taxon>Bacteria</taxon>
        <taxon>Bacillati</taxon>
        <taxon>Actinomycetota</taxon>
        <taxon>Coriobacteriia</taxon>
        <taxon>Coriobacteriales</taxon>
        <taxon>Coriobacteriaceae</taxon>
        <taxon>Collinsella</taxon>
    </lineage>
</organism>
<evidence type="ECO:0000313" key="2">
    <source>
        <dbReference type="Proteomes" id="UP000225608"/>
    </source>
</evidence>
<sequence>MAEITPRRIMFEDLRGFAGLDYHDACCLLLSVRPVAGGMSPRESLEVMHRSSIMRNYVDIVPSKTNPSHFGDLQNASLNVMARLAARQGSGAASRVKIADHYRGPAAHAMADAFDAWGLSGQTYLNAVRCIDMAVLPAGKDRVALFVMLFVVAGCLQDPTRAAELVEDFLERCMGGHFSSTTLRLDNGKNDCAFVTSPVDSASTTLGLILREGSVVRLPAYELSQDPEGTVIGYLPTGTNVIGAPDGCVSARHLRIWCEGGRWYAQGLGSTAGTVLKRGVEDLTVVEPPSSEAGPGREYPPVEIKVGDELCLGGKVTYIVARGKIG</sequence>
<evidence type="ECO:0008006" key="3">
    <source>
        <dbReference type="Google" id="ProtNLM"/>
    </source>
</evidence>
<reference evidence="1 2" key="1">
    <citation type="submission" date="2017-10" db="EMBL/GenBank/DDBJ databases">
        <title>Complete genome sequence of Collinsella aerofaciens isolated from the gut of a healthy adult Indian.</title>
        <authorList>
            <person name="Bag S."/>
            <person name="Ghosh T.S."/>
            <person name="Das B."/>
        </authorList>
    </citation>
    <scope>NUCLEOTIDE SEQUENCE [LARGE SCALE GENOMIC DNA]</scope>
    <source>
        <strain evidence="2">indica</strain>
    </source>
</reference>
<dbReference type="EMBL" id="CP024160">
    <property type="protein sequence ID" value="ATP53872.1"/>
    <property type="molecule type" value="Genomic_DNA"/>
</dbReference>
<proteinExistence type="predicted"/>
<dbReference type="CDD" id="cd00060">
    <property type="entry name" value="FHA"/>
    <property type="match status" value="1"/>
</dbReference>
<dbReference type="KEGG" id="caer:CSV91_04585"/>
<dbReference type="SUPFAM" id="SSF49879">
    <property type="entry name" value="SMAD/FHA domain"/>
    <property type="match status" value="1"/>
</dbReference>